<evidence type="ECO:0000256" key="3">
    <source>
        <dbReference type="SAM" id="MobiDB-lite"/>
    </source>
</evidence>
<evidence type="ECO:0000256" key="2">
    <source>
        <dbReference type="ARBA" id="ARBA00022518"/>
    </source>
</evidence>
<organismHost>
    <name type="scientific">Homo sapiens</name>
    <name type="common">Human</name>
    <dbReference type="NCBI Taxonomy" id="9606"/>
</organismHost>
<dbReference type="EMBL" id="KU298895">
    <property type="protein sequence ID" value="ALT54710.1"/>
    <property type="molecule type" value="Genomic_DNA"/>
</dbReference>
<reference evidence="4 5" key="1">
    <citation type="journal article" date="2016" name="Virology">
        <title>Identification of novel human papillomavirus lineages and sublineages in HIV/HPV-coinfected pregnant women by next-generation sequencing.</title>
        <authorList>
            <person name="Siqueira J.D."/>
            <person name="Alves B.M."/>
            <person name="Prellwitz I.M."/>
            <person name="Furtado C."/>
            <person name="Meyrelles A.R."/>
            <person name="Machado E.S."/>
            <person name="Seuanez H.N."/>
            <person name="Soares M.A."/>
            <person name="Soares E.A."/>
        </authorList>
    </citation>
    <scope>NUCLEOTIDE SEQUENCE [LARGE SCALE GENOMIC DNA]</scope>
    <source>
        <strain evidence="4">48A.40</strain>
    </source>
</reference>
<dbReference type="Proteomes" id="UP000144847">
    <property type="component" value="Genome"/>
</dbReference>
<comment type="similarity">
    <text evidence="1">Belongs to the papillomaviridae E4 protein family.</text>
</comment>
<accession>A0A159DWL1</accession>
<protein>
    <submittedName>
        <fullName evidence="4">E4</fullName>
    </submittedName>
</protein>
<organism evidence="4 5">
    <name type="scientific">Human papillomavirus 40</name>
    <dbReference type="NCBI Taxonomy" id="10615"/>
    <lineage>
        <taxon>Viruses</taxon>
        <taxon>Monodnaviria</taxon>
        <taxon>Shotokuvirae</taxon>
        <taxon>Cossaviricota</taxon>
        <taxon>Papovaviricetes</taxon>
        <taxon>Zurhausenvirales</taxon>
        <taxon>Papillomaviridae</taxon>
        <taxon>Firstpapillomavirinae</taxon>
        <taxon>Alphapapillomavirus</taxon>
        <taxon>Alphapapillomavirus 8</taxon>
    </lineage>
</organism>
<name>A0A159DWL1_HPV40</name>
<feature type="region of interest" description="Disordered" evidence="3">
    <location>
        <begin position="31"/>
        <end position="72"/>
    </location>
</feature>
<sequence length="109" mass="12299">MGKQIGGLLLWVHTLYVLLVLSRNKDYPLLRLLTPDPRPLPPTPQRPPKRSAPPRHRPESDEETDTCPSPLLWANHSEESTWTLQTEHARLTLKATTGTGTVVEVLLHL</sequence>
<feature type="compositionally biased region" description="Pro residues" evidence="3">
    <location>
        <begin position="36"/>
        <end position="46"/>
    </location>
</feature>
<evidence type="ECO:0000256" key="1">
    <source>
        <dbReference type="ARBA" id="ARBA00009551"/>
    </source>
</evidence>
<proteinExistence type="inferred from homology"/>
<dbReference type="Pfam" id="PF02711">
    <property type="entry name" value="Pap_E4"/>
    <property type="match status" value="1"/>
</dbReference>
<keyword evidence="2" id="KW-0244">Early protein</keyword>
<dbReference type="InterPro" id="IPR003861">
    <property type="entry name" value="Papilloma_E4"/>
</dbReference>
<evidence type="ECO:0000313" key="4">
    <source>
        <dbReference type="EMBL" id="ALT54710.1"/>
    </source>
</evidence>
<evidence type="ECO:0000313" key="5">
    <source>
        <dbReference type="Proteomes" id="UP000144847"/>
    </source>
</evidence>